<dbReference type="PANTHER" id="PTHR42705:SF2">
    <property type="entry name" value="BIFUNCTIONAL NON-HOMOLOGOUS END JOINING PROTEIN LIGD"/>
    <property type="match status" value="1"/>
</dbReference>
<dbReference type="SUPFAM" id="SSF56747">
    <property type="entry name" value="Prim-pol domain"/>
    <property type="match status" value="1"/>
</dbReference>
<dbReference type="Proteomes" id="UP000199492">
    <property type="component" value="Unassembled WGS sequence"/>
</dbReference>
<gene>
    <name evidence="2" type="ORF">SAMN04489796_10973</name>
</gene>
<dbReference type="CDD" id="cd04861">
    <property type="entry name" value="LigD_Pol_like"/>
    <property type="match status" value="1"/>
</dbReference>
<dbReference type="AlphaFoldDB" id="A0A1G8JGF2"/>
<proteinExistence type="predicted"/>
<name>A0A1G8JGF2_9FLAO</name>
<dbReference type="PANTHER" id="PTHR42705">
    <property type="entry name" value="BIFUNCTIONAL NON-HOMOLOGOUS END JOINING PROTEIN LIGD"/>
    <property type="match status" value="1"/>
</dbReference>
<dbReference type="STRING" id="262004.SAMN04489796_10973"/>
<dbReference type="OrthoDB" id="9802472at2"/>
<feature type="domain" description="DNA ligase D polymerase" evidence="1">
    <location>
        <begin position="24"/>
        <end position="277"/>
    </location>
</feature>
<dbReference type="EMBL" id="FNCZ01000009">
    <property type="protein sequence ID" value="SDI30123.1"/>
    <property type="molecule type" value="Genomic_DNA"/>
</dbReference>
<dbReference type="InterPro" id="IPR052171">
    <property type="entry name" value="NHEJ_LigD"/>
</dbReference>
<accession>A0A1G8JGF2</accession>
<evidence type="ECO:0000313" key="2">
    <source>
        <dbReference type="EMBL" id="SDI30123.1"/>
    </source>
</evidence>
<dbReference type="InterPro" id="IPR014145">
    <property type="entry name" value="LigD_pol_dom"/>
</dbReference>
<dbReference type="Pfam" id="PF21686">
    <property type="entry name" value="LigD_Prim-Pol"/>
    <property type="match status" value="1"/>
</dbReference>
<dbReference type="RefSeq" id="WP_092470107.1">
    <property type="nucleotide sequence ID" value="NZ_FNCZ01000009.1"/>
</dbReference>
<evidence type="ECO:0000313" key="3">
    <source>
        <dbReference type="Proteomes" id="UP000199492"/>
    </source>
</evidence>
<sequence>MNINTQEIKITHKDKVLFPESGITKNDLILYYDNIANYILPYLKDRPLTMQRFPKGIGEEGFFQKNAPDYFPKWIPIVKIKKMDGWVNHVVCNSKETLLYLINQNVLSFHVTLSKVEKINHPDKLVFDLDPPKGNFKLAVKAAKALRFLLEEKLELNTYVMTSGSEGLHIVIPIKPNQNFDVIHNFTKTVANYICNNNPTEFTTAIRKNKREGRLYIDFLRNSYAQTSVVPYSIRAIENAPVATPLHWNELNDASLNAQYYTMDTIFKRLETIDDPWKNFEQNANSIDKAINTIETLLINVFKQH</sequence>
<protein>
    <submittedName>
        <fullName evidence="2">Bifunctional non-homologous end joining protein LigD</fullName>
    </submittedName>
</protein>
<organism evidence="2 3">
    <name type="scientific">Winogradskyella thalassocola</name>
    <dbReference type="NCBI Taxonomy" id="262004"/>
    <lineage>
        <taxon>Bacteria</taxon>
        <taxon>Pseudomonadati</taxon>
        <taxon>Bacteroidota</taxon>
        <taxon>Flavobacteriia</taxon>
        <taxon>Flavobacteriales</taxon>
        <taxon>Flavobacteriaceae</taxon>
        <taxon>Winogradskyella</taxon>
    </lineage>
</organism>
<dbReference type="NCBIfam" id="TIGR02778">
    <property type="entry name" value="ligD_pol"/>
    <property type="match status" value="1"/>
</dbReference>
<reference evidence="3" key="1">
    <citation type="submission" date="2016-10" db="EMBL/GenBank/DDBJ databases">
        <authorList>
            <person name="Varghese N."/>
            <person name="Submissions S."/>
        </authorList>
    </citation>
    <scope>NUCLEOTIDE SEQUENCE [LARGE SCALE GENOMIC DNA]</scope>
    <source>
        <strain evidence="3">DSM 15363</strain>
    </source>
</reference>
<dbReference type="Gene3D" id="3.90.920.10">
    <property type="entry name" value="DNA primase, PRIM domain"/>
    <property type="match status" value="1"/>
</dbReference>
<keyword evidence="3" id="KW-1185">Reference proteome</keyword>
<evidence type="ECO:0000259" key="1">
    <source>
        <dbReference type="Pfam" id="PF21686"/>
    </source>
</evidence>